<sequence length="38" mass="3932">MVQCGPFHGGESGSIPLGSANDFNWLALLLPSVSADFP</sequence>
<reference evidence="1 2" key="1">
    <citation type="submission" date="2016-11" db="EMBL/GenBank/DDBJ databases">
        <authorList>
            <person name="Jaros S."/>
            <person name="Januszkiewicz K."/>
            <person name="Wedrychowicz H."/>
        </authorList>
    </citation>
    <scope>NUCLEOTIDE SEQUENCE [LARGE SCALE GENOMIC DNA]</scope>
    <source>
        <strain evidence="1 2">GAS242</strain>
    </source>
</reference>
<gene>
    <name evidence="1" type="ORF">SAMN05444169_6273</name>
</gene>
<proteinExistence type="predicted"/>
<dbReference type="EMBL" id="LT670818">
    <property type="protein sequence ID" value="SHH19853.1"/>
    <property type="molecule type" value="Genomic_DNA"/>
</dbReference>
<dbReference type="Proteomes" id="UP000190675">
    <property type="component" value="Chromosome I"/>
</dbReference>
<dbReference type="AlphaFoldDB" id="A0A1M5R244"/>
<name>A0A1M5R244_9BRAD</name>
<organism evidence="1 2">
    <name type="scientific">Bradyrhizobium erythrophlei</name>
    <dbReference type="NCBI Taxonomy" id="1437360"/>
    <lineage>
        <taxon>Bacteria</taxon>
        <taxon>Pseudomonadati</taxon>
        <taxon>Pseudomonadota</taxon>
        <taxon>Alphaproteobacteria</taxon>
        <taxon>Hyphomicrobiales</taxon>
        <taxon>Nitrobacteraceae</taxon>
        <taxon>Bradyrhizobium</taxon>
    </lineage>
</organism>
<evidence type="ECO:0000313" key="1">
    <source>
        <dbReference type="EMBL" id="SHH19853.1"/>
    </source>
</evidence>
<evidence type="ECO:0000313" key="2">
    <source>
        <dbReference type="Proteomes" id="UP000190675"/>
    </source>
</evidence>
<accession>A0A1M5R244</accession>
<protein>
    <submittedName>
        <fullName evidence="1">Uncharacterized protein</fullName>
    </submittedName>
</protein>